<evidence type="ECO:0000256" key="5">
    <source>
        <dbReference type="ARBA" id="ARBA00023065"/>
    </source>
</evidence>
<evidence type="ECO:0000256" key="2">
    <source>
        <dbReference type="ARBA" id="ARBA00022448"/>
    </source>
</evidence>
<sequence>MSESPKPKRQRPRPKITLPVPGQYAHYPQTPVGYMATPYGQTPVPPTPGSNQPQVMYYNKASEFVFAQIKGIKDFTKSGLSVGEKSAFWLYEKVSSWSKRWFTHIFLVVVVFLYSIAGAFLFIYIEGGQETKLERTIHQDRNETVFEIRDLCENKVIFNQRDLWHGQVANKIEDYESKLRDHFKYGFMNTKEDLWTFWNAVFYCGTIYTTIGYGHIYPTTSTGQAMTIIYAIFGIPMFLIILADFGKLFTRGMKFLWAFVRRVYYTGSCRRVRRTAPVQEVMKGVQLVYDFATFRRPSQMNPEEIEEMSRQTPQTVLSLDGNTPLPQPDTPGTPAFSAFEIDDEFNLPISVAITLLLAYIFVGATAYNIWEDWNFFQSFYFVFISMSTIGFGDFVPKHPIYMMCSIVYLVFGLALTSMCINVVQVMLSDSFKQASQKIGATIGFEVAVDDGSIQTTAPPPVEVADVHATIREDDEYKDQKQAPKAKEEDVEL</sequence>
<dbReference type="PANTHER" id="PTHR11003:SF335">
    <property type="entry name" value="POTASSIUM CHANNEL DOMAIN-CONTAINING PROTEIN"/>
    <property type="match status" value="1"/>
</dbReference>
<evidence type="ECO:0000256" key="4">
    <source>
        <dbReference type="ARBA" id="ARBA00022989"/>
    </source>
</evidence>
<keyword evidence="3 8" id="KW-0812">Transmembrane</keyword>
<reference evidence="11" key="1">
    <citation type="submission" date="2015-01" db="EMBL/GenBank/DDBJ databases">
        <title>Transcriptome Assembly of Fopius arisanus.</title>
        <authorList>
            <person name="Geib S."/>
        </authorList>
    </citation>
    <scope>NUCLEOTIDE SEQUENCE</scope>
</reference>
<keyword evidence="2 8" id="KW-0813">Transport</keyword>
<organism evidence="11">
    <name type="scientific">Fopius arisanus</name>
    <dbReference type="NCBI Taxonomy" id="64838"/>
    <lineage>
        <taxon>Eukaryota</taxon>
        <taxon>Metazoa</taxon>
        <taxon>Ecdysozoa</taxon>
        <taxon>Arthropoda</taxon>
        <taxon>Hexapoda</taxon>
        <taxon>Insecta</taxon>
        <taxon>Pterygota</taxon>
        <taxon>Neoptera</taxon>
        <taxon>Endopterygota</taxon>
        <taxon>Hymenoptera</taxon>
        <taxon>Apocrita</taxon>
        <taxon>Ichneumonoidea</taxon>
        <taxon>Braconidae</taxon>
        <taxon>Opiinae</taxon>
        <taxon>Fopius</taxon>
    </lineage>
</organism>
<protein>
    <submittedName>
        <fullName evidence="11">Twk-18 protein</fullName>
    </submittedName>
</protein>
<comment type="subcellular location">
    <subcellularLocation>
        <location evidence="1">Membrane</location>
        <topology evidence="1">Multi-pass membrane protein</topology>
    </subcellularLocation>
</comment>
<dbReference type="Pfam" id="PF07885">
    <property type="entry name" value="Ion_trans_2"/>
    <property type="match status" value="2"/>
</dbReference>
<evidence type="ECO:0000256" key="6">
    <source>
        <dbReference type="ARBA" id="ARBA00023136"/>
    </source>
</evidence>
<dbReference type="EMBL" id="GBYB01006841">
    <property type="protein sequence ID" value="JAG76608.1"/>
    <property type="molecule type" value="Transcribed_RNA"/>
</dbReference>
<keyword evidence="7 8" id="KW-0407">Ion channel</keyword>
<dbReference type="PRINTS" id="PR01333">
    <property type="entry name" value="2POREKCHANEL"/>
</dbReference>
<dbReference type="InterPro" id="IPR013099">
    <property type="entry name" value="K_chnl_dom"/>
</dbReference>
<comment type="similarity">
    <text evidence="8">Belongs to the two pore domain potassium channel (TC 1.A.1.8) family.</text>
</comment>
<dbReference type="Gene3D" id="1.10.287.70">
    <property type="match status" value="1"/>
</dbReference>
<dbReference type="GO" id="GO:0030322">
    <property type="term" value="P:stabilization of membrane potential"/>
    <property type="evidence" value="ECO:0007669"/>
    <property type="project" value="TreeGrafter"/>
</dbReference>
<dbReference type="InterPro" id="IPR003280">
    <property type="entry name" value="2pore_dom_K_chnl"/>
</dbReference>
<feature type="domain" description="Potassium channel" evidence="10">
    <location>
        <begin position="192"/>
        <end position="250"/>
    </location>
</feature>
<evidence type="ECO:0000256" key="7">
    <source>
        <dbReference type="ARBA" id="ARBA00023303"/>
    </source>
</evidence>
<evidence type="ECO:0000256" key="9">
    <source>
        <dbReference type="SAM" id="Phobius"/>
    </source>
</evidence>
<evidence type="ECO:0000256" key="3">
    <source>
        <dbReference type="ARBA" id="ARBA00022692"/>
    </source>
</evidence>
<feature type="transmembrane region" description="Helical" evidence="9">
    <location>
        <begin position="375"/>
        <end position="394"/>
    </location>
</feature>
<evidence type="ECO:0000313" key="11">
    <source>
        <dbReference type="EMBL" id="JAG76608.1"/>
    </source>
</evidence>
<accession>A0A0C9RIV9</accession>
<dbReference type="GO" id="GO:0015271">
    <property type="term" value="F:outward rectifier potassium channel activity"/>
    <property type="evidence" value="ECO:0007669"/>
    <property type="project" value="TreeGrafter"/>
</dbReference>
<name>A0A0C9RIV9_9HYME</name>
<feature type="transmembrane region" description="Helical" evidence="9">
    <location>
        <begin position="101"/>
        <end position="125"/>
    </location>
</feature>
<feature type="transmembrane region" description="Helical" evidence="9">
    <location>
        <begin position="406"/>
        <end position="427"/>
    </location>
</feature>
<feature type="transmembrane region" description="Helical" evidence="9">
    <location>
        <begin position="194"/>
        <end position="216"/>
    </location>
</feature>
<feature type="transmembrane region" description="Helical" evidence="9">
    <location>
        <begin position="228"/>
        <end position="246"/>
    </location>
</feature>
<dbReference type="AlphaFoldDB" id="A0A0C9RIV9"/>
<dbReference type="GO" id="GO:0022841">
    <property type="term" value="F:potassium ion leak channel activity"/>
    <property type="evidence" value="ECO:0007669"/>
    <property type="project" value="TreeGrafter"/>
</dbReference>
<evidence type="ECO:0000256" key="1">
    <source>
        <dbReference type="ARBA" id="ARBA00004141"/>
    </source>
</evidence>
<gene>
    <name evidence="11" type="primary">twk-18</name>
    <name evidence="11" type="ORF">g.8640</name>
</gene>
<feature type="transmembrane region" description="Helical" evidence="9">
    <location>
        <begin position="347"/>
        <end position="369"/>
    </location>
</feature>
<dbReference type="PANTHER" id="PTHR11003">
    <property type="entry name" value="POTASSIUM CHANNEL, SUBFAMILY K"/>
    <property type="match status" value="1"/>
</dbReference>
<keyword evidence="4 9" id="KW-1133">Transmembrane helix</keyword>
<evidence type="ECO:0000259" key="10">
    <source>
        <dbReference type="Pfam" id="PF07885"/>
    </source>
</evidence>
<dbReference type="SUPFAM" id="SSF81324">
    <property type="entry name" value="Voltage-gated potassium channels"/>
    <property type="match status" value="2"/>
</dbReference>
<dbReference type="GO" id="GO:0005886">
    <property type="term" value="C:plasma membrane"/>
    <property type="evidence" value="ECO:0007669"/>
    <property type="project" value="TreeGrafter"/>
</dbReference>
<feature type="domain" description="Potassium channel" evidence="10">
    <location>
        <begin position="355"/>
        <end position="427"/>
    </location>
</feature>
<proteinExistence type="inferred from homology"/>
<evidence type="ECO:0000256" key="8">
    <source>
        <dbReference type="RuleBase" id="RU003857"/>
    </source>
</evidence>
<keyword evidence="5 8" id="KW-0406">Ion transport</keyword>
<keyword evidence="6 9" id="KW-0472">Membrane</keyword>